<accession>A0AAD1UIA8</accession>
<dbReference type="AlphaFoldDB" id="A0AAD1UIA8"/>
<protein>
    <submittedName>
        <fullName evidence="2">Uncharacterized protein</fullName>
    </submittedName>
</protein>
<keyword evidence="3" id="KW-1185">Reference proteome</keyword>
<reference evidence="2" key="1">
    <citation type="submission" date="2023-07" db="EMBL/GenBank/DDBJ databases">
        <authorList>
            <consortium name="AG Swart"/>
            <person name="Singh M."/>
            <person name="Singh A."/>
            <person name="Seah K."/>
            <person name="Emmerich C."/>
        </authorList>
    </citation>
    <scope>NUCLEOTIDE SEQUENCE</scope>
    <source>
        <strain evidence="2">DP1</strain>
    </source>
</reference>
<organism evidence="2 3">
    <name type="scientific">Euplotes crassus</name>
    <dbReference type="NCBI Taxonomy" id="5936"/>
    <lineage>
        <taxon>Eukaryota</taxon>
        <taxon>Sar</taxon>
        <taxon>Alveolata</taxon>
        <taxon>Ciliophora</taxon>
        <taxon>Intramacronucleata</taxon>
        <taxon>Spirotrichea</taxon>
        <taxon>Hypotrichia</taxon>
        <taxon>Euplotida</taxon>
        <taxon>Euplotidae</taxon>
        <taxon>Moneuplotes</taxon>
    </lineage>
</organism>
<keyword evidence="1" id="KW-0175">Coiled coil</keyword>
<name>A0AAD1UIA8_EUPCR</name>
<feature type="coiled-coil region" evidence="1">
    <location>
        <begin position="231"/>
        <end position="280"/>
    </location>
</feature>
<sequence length="325" mass="37921">MDIELEIKPKKTQDFLDQISPKKSLKISMKKTFCTGREDSFEKSNDFVFDFKGSGSIDSSPKKSISLWKSSLFKSGDKRSSSNIRKGLKQSKPVDVYSQNIREFMNPLPINGSISCLSNRSKSVIEANKSYASDKYGYEINPEEFKRKREANQLIMKQVKDKSKASLKSVLQETKDDIQRQNLSLLDYDTKLKLKTDSHKKMLIAQRMYNTSEIQRKLKDSKRTFFQDIQLKKAKAAMTRYIEEKKKNQRNSLERKRIFCKVAEQNLSFAQRRISDVQTRKLQELQQDRTHLEASPSPFAVNRKRFNDALTIMNNRANRYHLNTK</sequence>
<evidence type="ECO:0000313" key="3">
    <source>
        <dbReference type="Proteomes" id="UP001295684"/>
    </source>
</evidence>
<dbReference type="EMBL" id="CAMPGE010011095">
    <property type="protein sequence ID" value="CAI2369936.1"/>
    <property type="molecule type" value="Genomic_DNA"/>
</dbReference>
<evidence type="ECO:0000256" key="1">
    <source>
        <dbReference type="SAM" id="Coils"/>
    </source>
</evidence>
<proteinExistence type="predicted"/>
<evidence type="ECO:0000313" key="2">
    <source>
        <dbReference type="EMBL" id="CAI2369936.1"/>
    </source>
</evidence>
<gene>
    <name evidence="2" type="ORF">ECRASSUSDP1_LOCUS11242</name>
</gene>
<dbReference type="Proteomes" id="UP001295684">
    <property type="component" value="Unassembled WGS sequence"/>
</dbReference>
<comment type="caution">
    <text evidence="2">The sequence shown here is derived from an EMBL/GenBank/DDBJ whole genome shotgun (WGS) entry which is preliminary data.</text>
</comment>